<evidence type="ECO:0000256" key="11">
    <source>
        <dbReference type="HAMAP-Rule" id="MF_00790"/>
    </source>
</evidence>
<keyword evidence="7 11" id="KW-1133">Transmembrane helix</keyword>
<gene>
    <name evidence="11" type="primary">lifO</name>
    <name evidence="13" type="ORF">MIZ03_1411</name>
</gene>
<comment type="subcellular location">
    <subcellularLocation>
        <location evidence="1">Cell inner membrane</location>
        <topology evidence="1">Single-pass membrane protein</topology>
        <orientation evidence="1">Periplasmic side</orientation>
    </subcellularLocation>
</comment>
<sequence length="324" mass="35985">MRHLSVARVLLGLCALALVATGLLYWQQGDQRTGVTLAAQAQTGGPKPFARSLQGTLPDGDLQPPRSSSDTEGSGALAYGELRRLFDYYLSTVGEQSVEAITAQIRSELPRRLPAPQAQKAQQLLDRYIAFKRDLVGLEDKPDLSGSAVAAIRRRMLAVQDLRAHHFSADENQGMFGFEDAYDRDAIARLEISQNPALNVEQKKQQLTALDASLPAALRAEREASNLVVRIEQQATDMRARGASEDDIYRMRAKELDPQAATRLADVDREEAAWKDRIAHYRDERTKLLKANANATESERQASLTQLQQSLFTEAERPRLAAYE</sequence>
<dbReference type="NCBIfam" id="NF002334">
    <property type="entry name" value="PRK01294.1-2"/>
    <property type="match status" value="1"/>
</dbReference>
<dbReference type="EMBL" id="AP024238">
    <property type="protein sequence ID" value="BCO26528.1"/>
    <property type="molecule type" value="Genomic_DNA"/>
</dbReference>
<proteinExistence type="inferred from homology"/>
<accession>A0ABN6D967</accession>
<evidence type="ECO:0000256" key="3">
    <source>
        <dbReference type="ARBA" id="ARBA00022475"/>
    </source>
</evidence>
<evidence type="ECO:0000256" key="9">
    <source>
        <dbReference type="ARBA" id="ARBA00023136"/>
    </source>
</evidence>
<evidence type="ECO:0000256" key="12">
    <source>
        <dbReference type="SAM" id="MobiDB-lite"/>
    </source>
</evidence>
<keyword evidence="5 11" id="KW-0812">Transmembrane</keyword>
<keyword evidence="6 11" id="KW-0442">Lipid degradation</keyword>
<keyword evidence="3 11" id="KW-1003">Cell membrane</keyword>
<evidence type="ECO:0000313" key="14">
    <source>
        <dbReference type="Proteomes" id="UP000824366"/>
    </source>
</evidence>
<evidence type="ECO:0000256" key="8">
    <source>
        <dbReference type="ARBA" id="ARBA00023098"/>
    </source>
</evidence>
<dbReference type="SUPFAM" id="SSF158855">
    <property type="entry name" value="Lipase chaperone-like"/>
    <property type="match status" value="1"/>
</dbReference>
<dbReference type="Pfam" id="PF03280">
    <property type="entry name" value="Lipase_chap"/>
    <property type="match status" value="1"/>
</dbReference>
<comment type="function">
    <text evidence="11">May be involved in the folding of the extracellular lipase during its passage through the periplasm.</text>
</comment>
<reference evidence="13 14" key="1">
    <citation type="journal article" date="2021" name="Microbiol. Spectr.">
        <title>A Single Bacterium Capable of Oxidation and Reduction of Iron at Circumneutral pH.</title>
        <authorList>
            <person name="Kato S."/>
            <person name="Ohkuma M."/>
        </authorList>
    </citation>
    <scope>NUCLEOTIDE SEQUENCE [LARGE SCALE GENOMIC DNA]</scope>
    <source>
        <strain evidence="13 14">MIZ03</strain>
    </source>
</reference>
<keyword evidence="14" id="KW-1185">Reference proteome</keyword>
<feature type="region of interest" description="Disordered" evidence="12">
    <location>
        <begin position="39"/>
        <end position="74"/>
    </location>
</feature>
<dbReference type="Proteomes" id="UP000824366">
    <property type="component" value="Chromosome"/>
</dbReference>
<keyword evidence="4 11" id="KW-0997">Cell inner membrane</keyword>
<dbReference type="InterPro" id="IPR004961">
    <property type="entry name" value="Lipase_chaperone"/>
</dbReference>
<evidence type="ECO:0000256" key="6">
    <source>
        <dbReference type="ARBA" id="ARBA00022963"/>
    </source>
</evidence>
<evidence type="ECO:0000256" key="2">
    <source>
        <dbReference type="ARBA" id="ARBA00010358"/>
    </source>
</evidence>
<name>A0ABN6D967_9BURK</name>
<evidence type="ECO:0000256" key="4">
    <source>
        <dbReference type="ARBA" id="ARBA00022519"/>
    </source>
</evidence>
<dbReference type="HAMAP" id="MF_00790">
    <property type="entry name" value="Lipase_chap"/>
    <property type="match status" value="1"/>
</dbReference>
<keyword evidence="9 11" id="KW-0472">Membrane</keyword>
<evidence type="ECO:0000313" key="13">
    <source>
        <dbReference type="EMBL" id="BCO26528.1"/>
    </source>
</evidence>
<evidence type="ECO:0000256" key="7">
    <source>
        <dbReference type="ARBA" id="ARBA00022989"/>
    </source>
</evidence>
<protein>
    <recommendedName>
        <fullName evidence="11">Lipase chaperone</fullName>
    </recommendedName>
    <alternativeName>
        <fullName evidence="11">Lipase activator protein</fullName>
    </alternativeName>
    <alternativeName>
        <fullName evidence="11">Lipase foldase</fullName>
    </alternativeName>
    <alternativeName>
        <fullName evidence="11">Lipase helper protein</fullName>
    </alternativeName>
    <alternativeName>
        <fullName evidence="11">Lipase modulator</fullName>
    </alternativeName>
</protein>
<dbReference type="RefSeq" id="WP_223910128.1">
    <property type="nucleotide sequence ID" value="NZ_AP024238.1"/>
</dbReference>
<organism evidence="13 14">
    <name type="scientific">Rhodoferax lithotrophicus</name>
    <dbReference type="NCBI Taxonomy" id="2798804"/>
    <lineage>
        <taxon>Bacteria</taxon>
        <taxon>Pseudomonadati</taxon>
        <taxon>Pseudomonadota</taxon>
        <taxon>Betaproteobacteria</taxon>
        <taxon>Burkholderiales</taxon>
        <taxon>Comamonadaceae</taxon>
        <taxon>Rhodoferax</taxon>
    </lineage>
</organism>
<evidence type="ECO:0000256" key="5">
    <source>
        <dbReference type="ARBA" id="ARBA00022692"/>
    </source>
</evidence>
<keyword evidence="10 11" id="KW-0143">Chaperone</keyword>
<evidence type="ECO:0000256" key="10">
    <source>
        <dbReference type="ARBA" id="ARBA00023186"/>
    </source>
</evidence>
<evidence type="ECO:0000256" key="1">
    <source>
        <dbReference type="ARBA" id="ARBA00004383"/>
    </source>
</evidence>
<comment type="similarity">
    <text evidence="2 11">Belongs to the lipase chaperone family.</text>
</comment>
<keyword evidence="8 11" id="KW-0443">Lipid metabolism</keyword>